<proteinExistence type="predicted"/>
<dbReference type="PANTHER" id="PTHR14247:SF10">
    <property type="entry name" value="BREAST CANCER ANTI-ESTROGEN RESISTANCE PROTEIN 3"/>
    <property type="match status" value="1"/>
</dbReference>
<feature type="region of interest" description="Disordered" evidence="1">
    <location>
        <begin position="128"/>
        <end position="148"/>
    </location>
</feature>
<gene>
    <name evidence="3" type="primary">LOC106555631</name>
</gene>
<dbReference type="AlphaFoldDB" id="A0A6I9Z2A0"/>
<dbReference type="RefSeq" id="XP_013929995.1">
    <property type="nucleotide sequence ID" value="XM_014074520.1"/>
</dbReference>
<organism evidence="2 3">
    <name type="scientific">Thamnophis sirtalis</name>
    <dbReference type="NCBI Taxonomy" id="35019"/>
    <lineage>
        <taxon>Eukaryota</taxon>
        <taxon>Metazoa</taxon>
        <taxon>Chordata</taxon>
        <taxon>Craniata</taxon>
        <taxon>Vertebrata</taxon>
        <taxon>Euteleostomi</taxon>
        <taxon>Lepidosauria</taxon>
        <taxon>Squamata</taxon>
        <taxon>Bifurcata</taxon>
        <taxon>Unidentata</taxon>
        <taxon>Episquamata</taxon>
        <taxon>Toxicofera</taxon>
        <taxon>Serpentes</taxon>
        <taxon>Colubroidea</taxon>
        <taxon>Colubridae</taxon>
        <taxon>Natricinae</taxon>
        <taxon>Thamnophis</taxon>
    </lineage>
</organism>
<name>A0A6I9Z2A0_9SAUR</name>
<keyword evidence="2" id="KW-1185">Reference proteome</keyword>
<feature type="compositionally biased region" description="Basic and acidic residues" evidence="1">
    <location>
        <begin position="128"/>
        <end position="143"/>
    </location>
</feature>
<dbReference type="PANTHER" id="PTHR14247">
    <property type="entry name" value="BREAST CANCER ANTI-ESTROGEN RESISTANCE PROTEIN 3 HOMOLOG-LIKE PROTEIN"/>
    <property type="match status" value="1"/>
</dbReference>
<protein>
    <submittedName>
        <fullName evidence="3">Breast cancer anti-estrogen resistance protein 3-like</fullName>
    </submittedName>
</protein>
<dbReference type="InterPro" id="IPR051853">
    <property type="entry name" value="SH2-Ras-GEF_adapter"/>
</dbReference>
<evidence type="ECO:0000313" key="3">
    <source>
        <dbReference type="RefSeq" id="XP_013929995.1"/>
    </source>
</evidence>
<dbReference type="KEGG" id="tsr:106555631"/>
<evidence type="ECO:0000256" key="1">
    <source>
        <dbReference type="SAM" id="MobiDB-lite"/>
    </source>
</evidence>
<dbReference type="OrthoDB" id="2412973at2759"/>
<accession>A0A6I9Z2A0</accession>
<evidence type="ECO:0000313" key="2">
    <source>
        <dbReference type="Proteomes" id="UP000504617"/>
    </source>
</evidence>
<dbReference type="Proteomes" id="UP000504617">
    <property type="component" value="Unplaced"/>
</dbReference>
<dbReference type="GeneID" id="106555631"/>
<reference evidence="3" key="1">
    <citation type="submission" date="2025-08" db="UniProtKB">
        <authorList>
            <consortium name="RefSeq"/>
        </authorList>
    </citation>
    <scope>IDENTIFICATION</scope>
    <source>
        <tissue evidence="3">Skeletal muscle</tissue>
    </source>
</reference>
<sequence length="204" mass="23157">MEPNQLTFGNISWSGPLHKSSLSKAKNSPAPLRWLAGKFASLPRDMQMNHEFPLASSMDLLSSKPVLADELHSGTHQDISIHGTLPRKKKGALLLGSCDVFNNMRMLPYTQTNQSPGGLIQGVTEEYPQKNRKSDSRPHRDQNTTDPGLEYVKFLKEKQVMDSSPEKLKKELEEELQMSSDDLRSHAWYHGRIPRQVCSLWSRF</sequence>